<dbReference type="Gene3D" id="3.30.230.90">
    <property type="match status" value="1"/>
</dbReference>
<dbReference type="InterPro" id="IPR018788">
    <property type="entry name" value="Proteasome_assmbl_chp_3"/>
</dbReference>
<organism evidence="1 2">
    <name type="scientific">Lentinula lateritia</name>
    <dbReference type="NCBI Taxonomy" id="40482"/>
    <lineage>
        <taxon>Eukaryota</taxon>
        <taxon>Fungi</taxon>
        <taxon>Dikarya</taxon>
        <taxon>Basidiomycota</taxon>
        <taxon>Agaricomycotina</taxon>
        <taxon>Agaricomycetes</taxon>
        <taxon>Agaricomycetidae</taxon>
        <taxon>Agaricales</taxon>
        <taxon>Marasmiineae</taxon>
        <taxon>Omphalotaceae</taxon>
        <taxon>Lentinula</taxon>
    </lineage>
</organism>
<dbReference type="InterPro" id="IPR053720">
    <property type="entry name" value="Psm_Assembly_Chaperone"/>
</dbReference>
<evidence type="ECO:0008006" key="3">
    <source>
        <dbReference type="Google" id="ProtNLM"/>
    </source>
</evidence>
<dbReference type="Proteomes" id="UP001150217">
    <property type="component" value="Unassembled WGS sequence"/>
</dbReference>
<proteinExistence type="predicted"/>
<accession>A0ABQ8VQ35</accession>
<evidence type="ECO:0000313" key="1">
    <source>
        <dbReference type="EMBL" id="KAJ4498026.1"/>
    </source>
</evidence>
<evidence type="ECO:0000313" key="2">
    <source>
        <dbReference type="Proteomes" id="UP001150217"/>
    </source>
</evidence>
<dbReference type="EMBL" id="JANVFT010000018">
    <property type="protein sequence ID" value="KAJ4498026.1"/>
    <property type="molecule type" value="Genomic_DNA"/>
</dbReference>
<dbReference type="PANTHER" id="PTHR31051:SF1">
    <property type="entry name" value="PROTEASOME ASSEMBLY CHAPERONE 3"/>
    <property type="match status" value="1"/>
</dbReference>
<protein>
    <recommendedName>
        <fullName evidence="3">Proteasome assembly chaperone 3</fullName>
    </recommendedName>
</protein>
<sequence>MHPSRNCTKTLYGVPTEISLQYYGDSTLILVTQVGKVGNLIQVSLPATIPVTPSAPDTTEPNAPILPPPPIAIQLTPLFGSAPSDRIQTLHSLYASQIATIIWLAETENPLQVVRKNVIVSIALRRSDQAGELGLTEMERQTFYGAMSAIQELLRYA</sequence>
<keyword evidence="2" id="KW-1185">Reference proteome</keyword>
<comment type="caution">
    <text evidence="1">The sequence shown here is derived from an EMBL/GenBank/DDBJ whole genome shotgun (WGS) entry which is preliminary data.</text>
</comment>
<name>A0ABQ8VQ35_9AGAR</name>
<dbReference type="PANTHER" id="PTHR31051">
    <property type="entry name" value="PROTEASOME ASSEMBLY CHAPERONE 3"/>
    <property type="match status" value="1"/>
</dbReference>
<gene>
    <name evidence="1" type="ORF">C8R41DRAFT_820566</name>
</gene>
<reference evidence="1" key="1">
    <citation type="submission" date="2022-08" db="EMBL/GenBank/DDBJ databases">
        <title>A Global Phylogenomic Analysis of the Shiitake Genus Lentinula.</title>
        <authorList>
            <consortium name="DOE Joint Genome Institute"/>
            <person name="Sierra-Patev S."/>
            <person name="Min B."/>
            <person name="Naranjo-Ortiz M."/>
            <person name="Looney B."/>
            <person name="Konkel Z."/>
            <person name="Slot J.C."/>
            <person name="Sakamoto Y."/>
            <person name="Steenwyk J.L."/>
            <person name="Rokas A."/>
            <person name="Carro J."/>
            <person name="Camarero S."/>
            <person name="Ferreira P."/>
            <person name="Molpeceres G."/>
            <person name="Ruiz-Duenas F.J."/>
            <person name="Serrano A."/>
            <person name="Henrissat B."/>
            <person name="Drula E."/>
            <person name="Hughes K.W."/>
            <person name="Mata J.L."/>
            <person name="Ishikawa N.K."/>
            <person name="Vargas-Isla R."/>
            <person name="Ushijima S."/>
            <person name="Smith C.A."/>
            <person name="Ahrendt S."/>
            <person name="Andreopoulos W."/>
            <person name="He G."/>
            <person name="Labutti K."/>
            <person name="Lipzen A."/>
            <person name="Ng V."/>
            <person name="Riley R."/>
            <person name="Sandor L."/>
            <person name="Barry K."/>
            <person name="Martinez A.T."/>
            <person name="Xiao Y."/>
            <person name="Gibbons J.G."/>
            <person name="Terashima K."/>
            <person name="Grigoriev I.V."/>
            <person name="Hibbett D.S."/>
        </authorList>
    </citation>
    <scope>NUCLEOTIDE SEQUENCE</scope>
    <source>
        <strain evidence="1">RHP3577 ss4</strain>
    </source>
</reference>